<keyword evidence="3" id="KW-1185">Reference proteome</keyword>
<name>A0AA40VMA1_9MICO</name>
<organism evidence="2 3">
    <name type="scientific">Microbacterium invictum</name>
    <dbReference type="NCBI Taxonomy" id="515415"/>
    <lineage>
        <taxon>Bacteria</taxon>
        <taxon>Bacillati</taxon>
        <taxon>Actinomycetota</taxon>
        <taxon>Actinomycetes</taxon>
        <taxon>Micrococcales</taxon>
        <taxon>Microbacteriaceae</taxon>
        <taxon>Microbacterium</taxon>
    </lineage>
</organism>
<feature type="compositionally biased region" description="Low complexity" evidence="1">
    <location>
        <begin position="265"/>
        <end position="276"/>
    </location>
</feature>
<protein>
    <submittedName>
        <fullName evidence="2">Uncharacterized protein</fullName>
    </submittedName>
</protein>
<evidence type="ECO:0000313" key="3">
    <source>
        <dbReference type="Proteomes" id="UP000549113"/>
    </source>
</evidence>
<gene>
    <name evidence="2" type="ORF">BKA10_000907</name>
</gene>
<feature type="region of interest" description="Disordered" evidence="1">
    <location>
        <begin position="260"/>
        <end position="294"/>
    </location>
</feature>
<evidence type="ECO:0000313" key="2">
    <source>
        <dbReference type="EMBL" id="MBB4139113.1"/>
    </source>
</evidence>
<reference evidence="2 3" key="1">
    <citation type="submission" date="2020-08" db="EMBL/GenBank/DDBJ databases">
        <title>Sequencing the genomes of 1000 actinobacteria strains.</title>
        <authorList>
            <person name="Klenk H.-P."/>
        </authorList>
    </citation>
    <scope>NUCLEOTIDE SEQUENCE [LARGE SCALE GENOMIC DNA]</scope>
    <source>
        <strain evidence="2 3">DSM 19600</strain>
    </source>
</reference>
<comment type="caution">
    <text evidence="2">The sequence shown here is derived from an EMBL/GenBank/DDBJ whole genome shotgun (WGS) entry which is preliminary data.</text>
</comment>
<accession>A0AA40VMA1</accession>
<feature type="compositionally biased region" description="Polar residues" evidence="1">
    <location>
        <begin position="281"/>
        <end position="291"/>
    </location>
</feature>
<dbReference type="Proteomes" id="UP000549113">
    <property type="component" value="Unassembled WGS sequence"/>
</dbReference>
<evidence type="ECO:0000256" key="1">
    <source>
        <dbReference type="SAM" id="MobiDB-lite"/>
    </source>
</evidence>
<dbReference type="AlphaFoldDB" id="A0AA40VMA1"/>
<proteinExistence type="predicted"/>
<dbReference type="EMBL" id="JACIFH010000001">
    <property type="protein sequence ID" value="MBB4139113.1"/>
    <property type="molecule type" value="Genomic_DNA"/>
</dbReference>
<sequence>MAQSSWVDPLAAPSALRTVGLGDYPYPGTVRAGVPPRVWVDARELAGTPVWHAGPDGHVLAPVDVARTEAGHALLMPLCPDRLVERLERSTPLREGEAVNIAVSLVRGAAEAAAFDRAGGSWWITDDGRPVLAIGGTSSWSDETRALLHMLASDQSPSVATAIEDAAAVVADAPEAARRWTVCEDALLAAAAPEPLAPRRSPVPARRAVVARVPEEAAPDEPAGAVAALVDRIAHAFDGDLAQRVRAAVSGVIHRGADAEGQSLAPAAPKPRVAAPGESRQGVSSPPNTAARSRRTPWLVAAGVAAVIVGGGVLWPEDEPTSAQQTVPTPAGSVTAADGGASPAATATPDADVTPESVPDAAAGLLDRLAQCVAAGEDCADVREDISRPVPTGVATRVDVDRELSMLDEYGGVAVLRAEGVNDDVPAQIVVIVRDGEGWLVRDIYDIADQP</sequence>
<feature type="compositionally biased region" description="Low complexity" evidence="1">
    <location>
        <begin position="334"/>
        <end position="355"/>
    </location>
</feature>
<dbReference type="RefSeq" id="WP_183501266.1">
    <property type="nucleotide sequence ID" value="NZ_BAABCO010000001.1"/>
</dbReference>
<feature type="region of interest" description="Disordered" evidence="1">
    <location>
        <begin position="317"/>
        <end position="355"/>
    </location>
</feature>